<dbReference type="EMBL" id="JAAIKC010000003">
    <property type="protein sequence ID" value="NEW06444.1"/>
    <property type="molecule type" value="Genomic_DNA"/>
</dbReference>
<comment type="caution">
    <text evidence="4">The sequence shown here is derived from an EMBL/GenBank/DDBJ whole genome shotgun (WGS) entry which is preliminary data.</text>
</comment>
<dbReference type="AlphaFoldDB" id="A0A6G3ZXL8"/>
<evidence type="ECO:0000256" key="2">
    <source>
        <dbReference type="ARBA" id="ARBA00023315"/>
    </source>
</evidence>
<keyword evidence="1 4" id="KW-0808">Transferase</keyword>
<sequence>MVFLIRTASAEDYDAVNEIIRYGQEEHAAMLPHIFAALDRVIAMGWYRSFSDQKNKVIFVAEFDAIVVGVAMVELKLSPNYEALVPRTYAYLNELAVAPTHQRQGIGKQLYTASLKWAKERGAASLELNVWEFNDRAKAFYYSVGMSTLNRTMTIPLST</sequence>
<dbReference type="Pfam" id="PF00583">
    <property type="entry name" value="Acetyltransf_1"/>
    <property type="match status" value="1"/>
</dbReference>
<evidence type="ECO:0000259" key="3">
    <source>
        <dbReference type="PROSITE" id="PS51186"/>
    </source>
</evidence>
<dbReference type="CDD" id="cd04301">
    <property type="entry name" value="NAT_SF"/>
    <property type="match status" value="1"/>
</dbReference>
<dbReference type="PROSITE" id="PS51186">
    <property type="entry name" value="GNAT"/>
    <property type="match status" value="1"/>
</dbReference>
<feature type="domain" description="N-acetyltransferase" evidence="3">
    <location>
        <begin position="3"/>
        <end position="159"/>
    </location>
</feature>
<dbReference type="PANTHER" id="PTHR43877">
    <property type="entry name" value="AMINOALKYLPHOSPHONATE N-ACETYLTRANSFERASE-RELATED-RELATED"/>
    <property type="match status" value="1"/>
</dbReference>
<dbReference type="GO" id="GO:0016747">
    <property type="term" value="F:acyltransferase activity, transferring groups other than amino-acyl groups"/>
    <property type="evidence" value="ECO:0007669"/>
    <property type="project" value="InterPro"/>
</dbReference>
<dbReference type="InterPro" id="IPR050832">
    <property type="entry name" value="Bact_Acetyltransf"/>
</dbReference>
<keyword evidence="2" id="KW-0012">Acyltransferase</keyword>
<dbReference type="InterPro" id="IPR016181">
    <property type="entry name" value="Acyl_CoA_acyltransferase"/>
</dbReference>
<dbReference type="Gene3D" id="3.40.630.30">
    <property type="match status" value="1"/>
</dbReference>
<proteinExistence type="predicted"/>
<dbReference type="SUPFAM" id="SSF55729">
    <property type="entry name" value="Acyl-CoA N-acyltransferases (Nat)"/>
    <property type="match status" value="1"/>
</dbReference>
<dbReference type="RefSeq" id="WP_163945471.1">
    <property type="nucleotide sequence ID" value="NZ_JAAIKC010000003.1"/>
</dbReference>
<reference evidence="4" key="1">
    <citation type="submission" date="2020-02" db="EMBL/GenBank/DDBJ databases">
        <authorList>
            <person name="Shen X.-R."/>
            <person name="Zhang Y.-X."/>
        </authorList>
    </citation>
    <scope>NUCLEOTIDE SEQUENCE</scope>
    <source>
        <strain evidence="4">SYP-B3998</strain>
    </source>
</reference>
<organism evidence="4">
    <name type="scientific">Paenibacillus sp. SYP-B3998</name>
    <dbReference type="NCBI Taxonomy" id="2678564"/>
    <lineage>
        <taxon>Bacteria</taxon>
        <taxon>Bacillati</taxon>
        <taxon>Bacillota</taxon>
        <taxon>Bacilli</taxon>
        <taxon>Bacillales</taxon>
        <taxon>Paenibacillaceae</taxon>
        <taxon>Paenibacillus</taxon>
    </lineage>
</organism>
<accession>A0A6G3ZXL8</accession>
<protein>
    <submittedName>
        <fullName evidence="4">GNAT family N-acetyltransferase</fullName>
    </submittedName>
</protein>
<evidence type="ECO:0000256" key="1">
    <source>
        <dbReference type="ARBA" id="ARBA00022679"/>
    </source>
</evidence>
<dbReference type="PANTHER" id="PTHR43877:SF1">
    <property type="entry name" value="ACETYLTRANSFERASE"/>
    <property type="match status" value="1"/>
</dbReference>
<evidence type="ECO:0000313" key="4">
    <source>
        <dbReference type="EMBL" id="NEW06444.1"/>
    </source>
</evidence>
<dbReference type="InterPro" id="IPR000182">
    <property type="entry name" value="GNAT_dom"/>
</dbReference>
<gene>
    <name evidence="4" type="ORF">GK047_10525</name>
</gene>
<name>A0A6G3ZXL8_9BACL</name>